<protein>
    <recommendedName>
        <fullName evidence="3">DUF559 domain-containing protein</fullName>
    </recommendedName>
</protein>
<accession>A0ABT1H4D1</accession>
<comment type="caution">
    <text evidence="1">The sequence shown here is derived from an EMBL/GenBank/DDBJ whole genome shotgun (WGS) entry which is preliminary data.</text>
</comment>
<keyword evidence="2" id="KW-1185">Reference proteome</keyword>
<evidence type="ECO:0008006" key="3">
    <source>
        <dbReference type="Google" id="ProtNLM"/>
    </source>
</evidence>
<sequence>MVEGILTTTLARTAMDVARSGSFTEALVVLDGALRAGVTIEELAILTDRGRRRRGIALVRQAITSADGRSESAGESLSRALMIRAGIPLPDLQVEYREDDGEVFARVDFEWGGRVVGEFDGLMKYCDAGDVVAEKRREDKLRALGIIVVRWTWDDPRHPDRFIALLRRTFTAAGLLAA</sequence>
<evidence type="ECO:0000313" key="1">
    <source>
        <dbReference type="EMBL" id="MCP2160613.1"/>
    </source>
</evidence>
<organism evidence="1 2">
    <name type="scientific">Williamsia serinedens</name>
    <dbReference type="NCBI Taxonomy" id="391736"/>
    <lineage>
        <taxon>Bacteria</taxon>
        <taxon>Bacillati</taxon>
        <taxon>Actinomycetota</taxon>
        <taxon>Actinomycetes</taxon>
        <taxon>Mycobacteriales</taxon>
        <taxon>Nocardiaceae</taxon>
        <taxon>Williamsia</taxon>
    </lineage>
</organism>
<dbReference type="Proteomes" id="UP001205740">
    <property type="component" value="Unassembled WGS sequence"/>
</dbReference>
<dbReference type="EMBL" id="JAMTCG010000003">
    <property type="protein sequence ID" value="MCP2160613.1"/>
    <property type="molecule type" value="Genomic_DNA"/>
</dbReference>
<gene>
    <name evidence="1" type="ORF">LX12_001800</name>
</gene>
<name>A0ABT1H4D1_9NOCA</name>
<proteinExistence type="predicted"/>
<reference evidence="1 2" key="1">
    <citation type="submission" date="2022-06" db="EMBL/GenBank/DDBJ databases">
        <title>Genomic Encyclopedia of Archaeal and Bacterial Type Strains, Phase II (KMG-II): from individual species to whole genera.</title>
        <authorList>
            <person name="Goeker M."/>
        </authorList>
    </citation>
    <scope>NUCLEOTIDE SEQUENCE [LARGE SCALE GENOMIC DNA]</scope>
    <source>
        <strain evidence="1 2">DSM 45037</strain>
    </source>
</reference>
<evidence type="ECO:0000313" key="2">
    <source>
        <dbReference type="Proteomes" id="UP001205740"/>
    </source>
</evidence>